<dbReference type="EMBL" id="MN740007">
    <property type="protein sequence ID" value="QHT83296.1"/>
    <property type="molecule type" value="Genomic_DNA"/>
</dbReference>
<dbReference type="GO" id="GO:0004674">
    <property type="term" value="F:protein serine/threonine kinase activity"/>
    <property type="evidence" value="ECO:0007669"/>
    <property type="project" value="UniProtKB-EC"/>
</dbReference>
<evidence type="ECO:0000256" key="3">
    <source>
        <dbReference type="ARBA" id="ARBA00022840"/>
    </source>
</evidence>
<organism evidence="5">
    <name type="scientific">viral metagenome</name>
    <dbReference type="NCBI Taxonomy" id="1070528"/>
    <lineage>
        <taxon>unclassified sequences</taxon>
        <taxon>metagenomes</taxon>
        <taxon>organismal metagenomes</taxon>
    </lineage>
</organism>
<dbReference type="GO" id="GO:0005524">
    <property type="term" value="F:ATP binding"/>
    <property type="evidence" value="ECO:0007669"/>
    <property type="project" value="UniProtKB-KW"/>
</dbReference>
<dbReference type="PANTHER" id="PTHR11909">
    <property type="entry name" value="CASEIN KINASE-RELATED"/>
    <property type="match status" value="1"/>
</dbReference>
<sequence>MNSTYKLLEEIGSGQFGIVYKGLNTKTQEEVAIKIECKQKTKLLKREANIYLLLAKEDGFPRLKWYGSTDTVYYMVFDLLGLSLADLKKRSDEIPLIIVKRLAKKMVRLVEKVHNYQLLHRDIKPDNFLFDKEDYDKIYLIDFGLAKSYMNTSNVHVKEDVISNCIGTQEFVSLNVHNRKLPSRKDDLESVVYILYYLILPQKKWIKSEDEEDIKLFKQSLNEKILSKILEYVRSLSYFDTPNYNELIELIETI</sequence>
<evidence type="ECO:0000256" key="1">
    <source>
        <dbReference type="ARBA" id="ARBA00012513"/>
    </source>
</evidence>
<dbReference type="InterPro" id="IPR000719">
    <property type="entry name" value="Prot_kinase_dom"/>
</dbReference>
<dbReference type="InterPro" id="IPR050235">
    <property type="entry name" value="CK1_Ser-Thr_kinase"/>
</dbReference>
<dbReference type="PROSITE" id="PS00108">
    <property type="entry name" value="PROTEIN_KINASE_ST"/>
    <property type="match status" value="1"/>
</dbReference>
<dbReference type="PROSITE" id="PS50011">
    <property type="entry name" value="PROTEIN_KINASE_DOM"/>
    <property type="match status" value="1"/>
</dbReference>
<dbReference type="InterPro" id="IPR017441">
    <property type="entry name" value="Protein_kinase_ATP_BS"/>
</dbReference>
<evidence type="ECO:0000256" key="2">
    <source>
        <dbReference type="ARBA" id="ARBA00022741"/>
    </source>
</evidence>
<dbReference type="SMART" id="SM00220">
    <property type="entry name" value="S_TKc"/>
    <property type="match status" value="1"/>
</dbReference>
<reference evidence="5" key="1">
    <citation type="journal article" date="2020" name="Nature">
        <title>Giant virus diversity and host interactions through global metagenomics.</title>
        <authorList>
            <person name="Schulz F."/>
            <person name="Roux S."/>
            <person name="Paez-Espino D."/>
            <person name="Jungbluth S."/>
            <person name="Walsh D.A."/>
            <person name="Denef V.J."/>
            <person name="McMahon K.D."/>
            <person name="Konstantinidis K.T."/>
            <person name="Eloe-Fadrosh E.A."/>
            <person name="Kyrpides N.C."/>
            <person name="Woyke T."/>
        </authorList>
    </citation>
    <scope>NUCLEOTIDE SEQUENCE</scope>
    <source>
        <strain evidence="5">GVMAG-M-3300023184-167</strain>
    </source>
</reference>
<evidence type="ECO:0000313" key="5">
    <source>
        <dbReference type="EMBL" id="QHT83296.1"/>
    </source>
</evidence>
<proteinExistence type="predicted"/>
<dbReference type="Pfam" id="PF00069">
    <property type="entry name" value="Pkinase"/>
    <property type="match status" value="1"/>
</dbReference>
<protein>
    <recommendedName>
        <fullName evidence="1">non-specific serine/threonine protein kinase</fullName>
        <ecNumber evidence="1">2.7.11.1</ecNumber>
    </recommendedName>
</protein>
<keyword evidence="2" id="KW-0547">Nucleotide-binding</keyword>
<dbReference type="SUPFAM" id="SSF56112">
    <property type="entry name" value="Protein kinase-like (PK-like)"/>
    <property type="match status" value="1"/>
</dbReference>
<dbReference type="EC" id="2.7.11.1" evidence="1"/>
<dbReference type="PROSITE" id="PS00107">
    <property type="entry name" value="PROTEIN_KINASE_ATP"/>
    <property type="match status" value="1"/>
</dbReference>
<feature type="domain" description="Protein kinase" evidence="4">
    <location>
        <begin position="5"/>
        <end position="254"/>
    </location>
</feature>
<dbReference type="Gene3D" id="1.10.510.10">
    <property type="entry name" value="Transferase(Phosphotransferase) domain 1"/>
    <property type="match status" value="1"/>
</dbReference>
<dbReference type="InterPro" id="IPR008271">
    <property type="entry name" value="Ser/Thr_kinase_AS"/>
</dbReference>
<evidence type="ECO:0000259" key="4">
    <source>
        <dbReference type="PROSITE" id="PS50011"/>
    </source>
</evidence>
<dbReference type="AlphaFoldDB" id="A0A6C0HT22"/>
<accession>A0A6C0HT22</accession>
<name>A0A6C0HT22_9ZZZZ</name>
<dbReference type="InterPro" id="IPR011009">
    <property type="entry name" value="Kinase-like_dom_sf"/>
</dbReference>
<keyword evidence="3" id="KW-0067">ATP-binding</keyword>